<evidence type="ECO:0000313" key="1">
    <source>
        <dbReference type="EMBL" id="RPA74743.1"/>
    </source>
</evidence>
<name>A0A3N4HLQ4_ASCIM</name>
<dbReference type="EMBL" id="ML119781">
    <property type="protein sequence ID" value="RPA74743.1"/>
    <property type="molecule type" value="Genomic_DNA"/>
</dbReference>
<accession>A0A3N4HLQ4</accession>
<protein>
    <recommendedName>
        <fullName evidence="3">F-box domain-containing protein</fullName>
    </recommendedName>
</protein>
<dbReference type="Proteomes" id="UP000275078">
    <property type="component" value="Unassembled WGS sequence"/>
</dbReference>
<proteinExistence type="predicted"/>
<evidence type="ECO:0000313" key="2">
    <source>
        <dbReference type="Proteomes" id="UP000275078"/>
    </source>
</evidence>
<reference evidence="1 2" key="1">
    <citation type="journal article" date="2018" name="Nat. Ecol. Evol.">
        <title>Pezizomycetes genomes reveal the molecular basis of ectomycorrhizal truffle lifestyle.</title>
        <authorList>
            <person name="Murat C."/>
            <person name="Payen T."/>
            <person name="Noel B."/>
            <person name="Kuo A."/>
            <person name="Morin E."/>
            <person name="Chen J."/>
            <person name="Kohler A."/>
            <person name="Krizsan K."/>
            <person name="Balestrini R."/>
            <person name="Da Silva C."/>
            <person name="Montanini B."/>
            <person name="Hainaut M."/>
            <person name="Levati E."/>
            <person name="Barry K.W."/>
            <person name="Belfiori B."/>
            <person name="Cichocki N."/>
            <person name="Clum A."/>
            <person name="Dockter R.B."/>
            <person name="Fauchery L."/>
            <person name="Guy J."/>
            <person name="Iotti M."/>
            <person name="Le Tacon F."/>
            <person name="Lindquist E.A."/>
            <person name="Lipzen A."/>
            <person name="Malagnac F."/>
            <person name="Mello A."/>
            <person name="Molinier V."/>
            <person name="Miyauchi S."/>
            <person name="Poulain J."/>
            <person name="Riccioni C."/>
            <person name="Rubini A."/>
            <person name="Sitrit Y."/>
            <person name="Splivallo R."/>
            <person name="Traeger S."/>
            <person name="Wang M."/>
            <person name="Zifcakova L."/>
            <person name="Wipf D."/>
            <person name="Zambonelli A."/>
            <person name="Paolocci F."/>
            <person name="Nowrousian M."/>
            <person name="Ottonello S."/>
            <person name="Baldrian P."/>
            <person name="Spatafora J.W."/>
            <person name="Henrissat B."/>
            <person name="Nagy L.G."/>
            <person name="Aury J.M."/>
            <person name="Wincker P."/>
            <person name="Grigoriev I.V."/>
            <person name="Bonfante P."/>
            <person name="Martin F.M."/>
        </authorList>
    </citation>
    <scope>NUCLEOTIDE SEQUENCE [LARGE SCALE GENOMIC DNA]</scope>
    <source>
        <strain evidence="1 2">RN42</strain>
    </source>
</reference>
<sequence>MSFSTLPPEIHLTILLNLPSYDSLISTLQAYPSLKRIVLSYSFTIFTNLITHELAGSLTASRSILLHAIKQIVVSQCQRFSSTYSAREREGDANQFLVNPNGPPEVQLQCWLRRICESEYNADNGEWIWRLGSEKLEEMIANDAMAKEIMDAFVRDELPVIAQKRVKSLQRYNRKKGLLVDMKEETADIEAATRIPVSETEQSRILHAIYALRYHVDVVRLGEKAGLSVHQLRGAMWNWYETLWQLEGMATVYSYLKKTSRWLVKETKRKLMCVEMHKDSMLEYNVGDEDKALRSWHIDNVVLEGGIEALWDARASLRSENPWFTDVLDPGGVGTCSETCLVPPQPNFLRKVIIPHNIEYSDSIFDFPVDGRQHRNRQIVDFRHFQSLYEHGLMRVEGVWDDTDDFSKYVPRRRIADRRWLGFVEGLSPWNSEDHGRLVRPRWVHGHYSWDNWGDNKDEEWESVLVELALWDDCRLEGWGLVMPGPIEDSGSGGDS</sequence>
<dbReference type="AlphaFoldDB" id="A0A3N4HLQ4"/>
<organism evidence="1 2">
    <name type="scientific">Ascobolus immersus RN42</name>
    <dbReference type="NCBI Taxonomy" id="1160509"/>
    <lineage>
        <taxon>Eukaryota</taxon>
        <taxon>Fungi</taxon>
        <taxon>Dikarya</taxon>
        <taxon>Ascomycota</taxon>
        <taxon>Pezizomycotina</taxon>
        <taxon>Pezizomycetes</taxon>
        <taxon>Pezizales</taxon>
        <taxon>Ascobolaceae</taxon>
        <taxon>Ascobolus</taxon>
    </lineage>
</organism>
<evidence type="ECO:0008006" key="3">
    <source>
        <dbReference type="Google" id="ProtNLM"/>
    </source>
</evidence>
<keyword evidence="2" id="KW-1185">Reference proteome</keyword>
<gene>
    <name evidence="1" type="ORF">BJ508DRAFT_339722</name>
</gene>